<dbReference type="PROSITE" id="PS51257">
    <property type="entry name" value="PROKAR_LIPOPROTEIN"/>
    <property type="match status" value="1"/>
</dbReference>
<evidence type="ECO:0000313" key="4">
    <source>
        <dbReference type="Proteomes" id="UP001529275"/>
    </source>
</evidence>
<dbReference type="Proteomes" id="UP001529275">
    <property type="component" value="Unassembled WGS sequence"/>
</dbReference>
<organism evidence="3 4">
    <name type="scientific">Massilimicrobiota timonensis</name>
    <dbReference type="NCBI Taxonomy" id="1776392"/>
    <lineage>
        <taxon>Bacteria</taxon>
        <taxon>Bacillati</taxon>
        <taxon>Bacillota</taxon>
        <taxon>Erysipelotrichia</taxon>
        <taxon>Erysipelotrichales</taxon>
        <taxon>Erysipelotrichaceae</taxon>
        <taxon>Massilimicrobiota</taxon>
    </lineage>
</organism>
<evidence type="ECO:0000313" key="3">
    <source>
        <dbReference type="EMBL" id="MDM8195397.1"/>
    </source>
</evidence>
<feature type="compositionally biased region" description="Basic and acidic residues" evidence="1">
    <location>
        <begin position="267"/>
        <end position="281"/>
    </location>
</feature>
<keyword evidence="4" id="KW-1185">Reference proteome</keyword>
<reference evidence="4" key="1">
    <citation type="submission" date="2023-06" db="EMBL/GenBank/DDBJ databases">
        <title>Identification and characterization of horizontal gene transfer across gut microbiota members of farm animals based on homology search.</title>
        <authorList>
            <person name="Zeman M."/>
            <person name="Kubasova T."/>
            <person name="Jahodarova E."/>
            <person name="Nykrynova M."/>
            <person name="Rychlik I."/>
        </authorList>
    </citation>
    <scope>NUCLEOTIDE SEQUENCE [LARGE SCALE GENOMIC DNA]</scope>
    <source>
        <strain evidence="4">ET341</strain>
    </source>
</reference>
<keyword evidence="2" id="KW-0812">Transmembrane</keyword>
<accession>A0ABT7UGX9</accession>
<keyword evidence="2" id="KW-1133">Transmembrane helix</keyword>
<gene>
    <name evidence="3" type="ORF">QUV98_03580</name>
</gene>
<feature type="compositionally biased region" description="Low complexity" evidence="1">
    <location>
        <begin position="253"/>
        <end position="266"/>
    </location>
</feature>
<name>A0ABT7UGX9_9FIRM</name>
<evidence type="ECO:0000256" key="1">
    <source>
        <dbReference type="SAM" id="MobiDB-lite"/>
    </source>
</evidence>
<dbReference type="RefSeq" id="WP_289527352.1">
    <property type="nucleotide sequence ID" value="NZ_JAUDCK010000008.1"/>
</dbReference>
<evidence type="ECO:0000256" key="2">
    <source>
        <dbReference type="SAM" id="Phobius"/>
    </source>
</evidence>
<comment type="caution">
    <text evidence="3">The sequence shown here is derived from an EMBL/GenBank/DDBJ whole genome shotgun (WGS) entry which is preliminary data.</text>
</comment>
<dbReference type="EMBL" id="JAUDCK010000008">
    <property type="protein sequence ID" value="MDM8195397.1"/>
    <property type="molecule type" value="Genomic_DNA"/>
</dbReference>
<feature type="region of interest" description="Disordered" evidence="1">
    <location>
        <begin position="243"/>
        <end position="281"/>
    </location>
</feature>
<keyword evidence="2" id="KW-0472">Membrane</keyword>
<proteinExistence type="predicted"/>
<sequence length="281" mass="30989">MKKLLKTLSLLLAVFLLTGCMKMTINLEVNADKSVNTSMDFLMEESALTASQMTKEEFVEQMKEQMLSSEETKNVKVTSIEETINASNWVGVRMEGLASTADEMGVNITEETIDGKDCIVLKLPMEDLSQQMDSQLLQSADYSVDKMKALGLEMVINVKMPGKATSNVGTVDGQNVKIDLLELVSQSHATNEIVISSPKSAGMDMTFVFIGIGALVIIGIVVFVLKNKKKTKQTLIEDNIDSQLDESVESTPDTQTETIQQEQIIEQDQKQPQDHTDENNG</sequence>
<protein>
    <submittedName>
        <fullName evidence="3">Zinc ribbon domain-containing protein</fullName>
    </submittedName>
</protein>
<feature type="transmembrane region" description="Helical" evidence="2">
    <location>
        <begin position="205"/>
        <end position="225"/>
    </location>
</feature>